<evidence type="ECO:0000256" key="4">
    <source>
        <dbReference type="ARBA" id="ARBA00022692"/>
    </source>
</evidence>
<evidence type="ECO:0000256" key="6">
    <source>
        <dbReference type="ARBA" id="ARBA00023136"/>
    </source>
</evidence>
<dbReference type="CDD" id="cd06261">
    <property type="entry name" value="TM_PBP2"/>
    <property type="match status" value="1"/>
</dbReference>
<dbReference type="Pfam" id="PF19300">
    <property type="entry name" value="BPD_transp_1_N"/>
    <property type="match status" value="1"/>
</dbReference>
<evidence type="ECO:0000256" key="5">
    <source>
        <dbReference type="ARBA" id="ARBA00022989"/>
    </source>
</evidence>
<reference evidence="9 10" key="1">
    <citation type="journal article" date="2005" name="Infect. Immun.">
        <title>Comparative genomic analysis of Chlamydia trachomatis oculotropic and genitotropic strains.</title>
        <authorList>
            <person name="Carlson J.H."/>
            <person name="Porcella S.F."/>
            <person name="McClarty G."/>
            <person name="Caldwell H.D."/>
        </authorList>
    </citation>
    <scope>NUCLEOTIDE SEQUENCE [LARGE SCALE GENOMIC DNA]</scope>
    <source>
        <strain evidence="10">ATCC VR-571B / DSM 19440 / HAR-13</strain>
    </source>
</reference>
<feature type="transmembrane region" description="Helical" evidence="7">
    <location>
        <begin position="275"/>
        <end position="299"/>
    </location>
</feature>
<dbReference type="RefSeq" id="WP_011324633.1">
    <property type="nucleotide sequence ID" value="NC_007429.1"/>
</dbReference>
<protein>
    <submittedName>
        <fullName evidence="9">OppB</fullName>
    </submittedName>
</protein>
<proteinExistence type="inferred from homology"/>
<dbReference type="InterPro" id="IPR000515">
    <property type="entry name" value="MetI-like"/>
</dbReference>
<evidence type="ECO:0000256" key="3">
    <source>
        <dbReference type="ARBA" id="ARBA00022475"/>
    </source>
</evidence>
<evidence type="ECO:0000256" key="7">
    <source>
        <dbReference type="RuleBase" id="RU363032"/>
    </source>
</evidence>
<dbReference type="PANTHER" id="PTHR30465:SF74">
    <property type="entry name" value="OLIGOPEPTIDE TRANSPORT SYSTEM PERMEASE PROTEIN OPPB"/>
    <property type="match status" value="1"/>
</dbReference>
<feature type="transmembrane region" description="Helical" evidence="7">
    <location>
        <begin position="245"/>
        <end position="263"/>
    </location>
</feature>
<keyword evidence="5 7" id="KW-1133">Transmembrane helix</keyword>
<organism evidence="9 10">
    <name type="scientific">Chlamydia trachomatis serovar A (strain ATCC VR-571B / DSM 19440 / HAR-13)</name>
    <dbReference type="NCBI Taxonomy" id="315277"/>
    <lineage>
        <taxon>Bacteria</taxon>
        <taxon>Pseudomonadati</taxon>
        <taxon>Chlamydiota</taxon>
        <taxon>Chlamydiia</taxon>
        <taxon>Chlamydiales</taxon>
        <taxon>Chlamydiaceae</taxon>
        <taxon>Chlamydia/Chlamydophila group</taxon>
        <taxon>Chlamydia</taxon>
    </lineage>
</organism>
<dbReference type="PROSITE" id="PS50928">
    <property type="entry name" value="ABC_TM1"/>
    <property type="match status" value="1"/>
</dbReference>
<dbReference type="AlphaFoldDB" id="A0A0H2X1Y6"/>
<dbReference type="KEGG" id="cta:CTA_0217"/>
<dbReference type="Proteomes" id="UP000002532">
    <property type="component" value="Chromosome"/>
</dbReference>
<dbReference type="InterPro" id="IPR045621">
    <property type="entry name" value="BPD_transp_1_N"/>
</dbReference>
<dbReference type="Pfam" id="PF00528">
    <property type="entry name" value="BPD_transp_1"/>
    <property type="match status" value="1"/>
</dbReference>
<dbReference type="GO" id="GO:0005886">
    <property type="term" value="C:plasma membrane"/>
    <property type="evidence" value="ECO:0007669"/>
    <property type="project" value="UniProtKB-SubCell"/>
</dbReference>
<dbReference type="PANTHER" id="PTHR30465">
    <property type="entry name" value="INNER MEMBRANE ABC TRANSPORTER"/>
    <property type="match status" value="1"/>
</dbReference>
<keyword evidence="4 7" id="KW-0812">Transmembrane</keyword>
<feature type="domain" description="ABC transmembrane type-1" evidence="8">
    <location>
        <begin position="96"/>
        <end position="296"/>
    </location>
</feature>
<evidence type="ECO:0000259" key="8">
    <source>
        <dbReference type="PROSITE" id="PS50928"/>
    </source>
</evidence>
<gene>
    <name evidence="9" type="primary">oppB_1</name>
    <name evidence="9" type="ordered locus">CTA_0217</name>
</gene>
<feature type="transmembrane region" description="Helical" evidence="7">
    <location>
        <begin position="219"/>
        <end position="239"/>
    </location>
</feature>
<feature type="transmembrane region" description="Helical" evidence="7">
    <location>
        <begin position="100"/>
        <end position="124"/>
    </location>
</feature>
<dbReference type="EMBL" id="CP000051">
    <property type="protein sequence ID" value="AAX50459.1"/>
    <property type="molecule type" value="Genomic_DNA"/>
</dbReference>
<evidence type="ECO:0000256" key="2">
    <source>
        <dbReference type="ARBA" id="ARBA00022448"/>
    </source>
</evidence>
<keyword evidence="2 7" id="KW-0813">Transport</keyword>
<feature type="transmembrane region" description="Helical" evidence="7">
    <location>
        <begin position="175"/>
        <end position="198"/>
    </location>
</feature>
<feature type="transmembrane region" description="Helical" evidence="7">
    <location>
        <begin position="131"/>
        <end position="155"/>
    </location>
</feature>
<comment type="similarity">
    <text evidence="7">Belongs to the binding-protein-dependent transport system permease family.</text>
</comment>
<dbReference type="SUPFAM" id="SSF161098">
    <property type="entry name" value="MetI-like"/>
    <property type="match status" value="1"/>
</dbReference>
<accession>A0A0H2X1Y6</accession>
<evidence type="ECO:0000256" key="1">
    <source>
        <dbReference type="ARBA" id="ARBA00004651"/>
    </source>
</evidence>
<dbReference type="InterPro" id="IPR035906">
    <property type="entry name" value="MetI-like_sf"/>
</dbReference>
<keyword evidence="3" id="KW-1003">Cell membrane</keyword>
<name>A0A0H2X1Y6_CHLTA</name>
<sequence>MLSYIKRRLLFNLLSLWVVVTLTFFIIKTIPGDPFNDENGNILSPETLALLKNRYGLDKPLFTQYLIYLKCLLTLDFGESLIYKDRTVISIIAAALPSSAILGLESLCLSLFGGITLGILAAFYKKSCGRTIFFSSVIQISVPAFVIGAFLQYVFAIKYSCLPIACWGNFSHTLLPSIALAIAPMAFITQLTCASVSANLKKDYVLLAYAKGLSPFKVLIKHILPYALFPVISYSAFLITTLMTGTFSIENLFCIPGLGKWFICSIKQRDYPITLGLSVFYGAFFMLTSLCCDLLQAWIDPQIRYSYGKERSK</sequence>
<evidence type="ECO:0000313" key="10">
    <source>
        <dbReference type="Proteomes" id="UP000002532"/>
    </source>
</evidence>
<evidence type="ECO:0000313" key="9">
    <source>
        <dbReference type="EMBL" id="AAX50459.1"/>
    </source>
</evidence>
<keyword evidence="10" id="KW-1185">Reference proteome</keyword>
<dbReference type="GO" id="GO:0055085">
    <property type="term" value="P:transmembrane transport"/>
    <property type="evidence" value="ECO:0007669"/>
    <property type="project" value="InterPro"/>
</dbReference>
<dbReference type="HOGENOM" id="CLU_036879_1_2_0"/>
<feature type="transmembrane region" description="Helical" evidence="7">
    <location>
        <begin position="9"/>
        <end position="27"/>
    </location>
</feature>
<comment type="subcellular location">
    <subcellularLocation>
        <location evidence="1 7">Cell membrane</location>
        <topology evidence="1 7">Multi-pass membrane protein</topology>
    </subcellularLocation>
</comment>
<keyword evidence="6 7" id="KW-0472">Membrane</keyword>
<dbReference type="Gene3D" id="1.10.3720.10">
    <property type="entry name" value="MetI-like"/>
    <property type="match status" value="1"/>
</dbReference>